<dbReference type="AlphaFoldDB" id="A0A2P2NIK3"/>
<organism evidence="1">
    <name type="scientific">Rhizophora mucronata</name>
    <name type="common">Asiatic mangrove</name>
    <dbReference type="NCBI Taxonomy" id="61149"/>
    <lineage>
        <taxon>Eukaryota</taxon>
        <taxon>Viridiplantae</taxon>
        <taxon>Streptophyta</taxon>
        <taxon>Embryophyta</taxon>
        <taxon>Tracheophyta</taxon>
        <taxon>Spermatophyta</taxon>
        <taxon>Magnoliopsida</taxon>
        <taxon>eudicotyledons</taxon>
        <taxon>Gunneridae</taxon>
        <taxon>Pentapetalae</taxon>
        <taxon>rosids</taxon>
        <taxon>fabids</taxon>
        <taxon>Malpighiales</taxon>
        <taxon>Rhizophoraceae</taxon>
        <taxon>Rhizophora</taxon>
    </lineage>
</organism>
<evidence type="ECO:0000313" key="1">
    <source>
        <dbReference type="EMBL" id="MBX42230.1"/>
    </source>
</evidence>
<sequence>MFILVHRCLRNFLQFVYFQSFAGTGNTIPNSNEILPKGSSMEEFYTGFGDW</sequence>
<accession>A0A2P2NIK3</accession>
<dbReference type="EMBL" id="GGEC01061746">
    <property type="protein sequence ID" value="MBX42230.1"/>
    <property type="molecule type" value="Transcribed_RNA"/>
</dbReference>
<name>A0A2P2NIK3_RHIMU</name>
<proteinExistence type="predicted"/>
<protein>
    <submittedName>
        <fullName evidence="1">Uncharacterized protein</fullName>
    </submittedName>
</protein>
<reference evidence="1" key="1">
    <citation type="submission" date="2018-02" db="EMBL/GenBank/DDBJ databases">
        <title>Rhizophora mucronata_Transcriptome.</title>
        <authorList>
            <person name="Meera S.P."/>
            <person name="Sreeshan A."/>
            <person name="Augustine A."/>
        </authorList>
    </citation>
    <scope>NUCLEOTIDE SEQUENCE</scope>
    <source>
        <tissue evidence="1">Leaf</tissue>
    </source>
</reference>